<sequence>MDAAVSGNWPAISIRAARNSKRKSISVYQMMHWSTTIWTMSEPEYGPYMAISSGIPMTSVLGSVEREKSVMDQSSRGAPAREGRRDHAASPARTSSFCSVSAATKRSLIAYGSLVEMKWKDSSGTAKMATKRLMPEHWSGVKMPHHRTDPYARNIATYNGTTAAITV</sequence>
<evidence type="ECO:0000313" key="2">
    <source>
        <dbReference type="EnsemblPlants" id="OB01G33600.1"/>
    </source>
</evidence>
<feature type="compositionally biased region" description="Basic and acidic residues" evidence="1">
    <location>
        <begin position="79"/>
        <end position="88"/>
    </location>
</feature>
<accession>J3L2A4</accession>
<feature type="region of interest" description="Disordered" evidence="1">
    <location>
        <begin position="66"/>
        <end position="96"/>
    </location>
</feature>
<organism evidence="2">
    <name type="scientific">Oryza brachyantha</name>
    <name type="common">malo sina</name>
    <dbReference type="NCBI Taxonomy" id="4533"/>
    <lineage>
        <taxon>Eukaryota</taxon>
        <taxon>Viridiplantae</taxon>
        <taxon>Streptophyta</taxon>
        <taxon>Embryophyta</taxon>
        <taxon>Tracheophyta</taxon>
        <taxon>Spermatophyta</taxon>
        <taxon>Magnoliopsida</taxon>
        <taxon>Liliopsida</taxon>
        <taxon>Poales</taxon>
        <taxon>Poaceae</taxon>
        <taxon>BOP clade</taxon>
        <taxon>Oryzoideae</taxon>
        <taxon>Oryzeae</taxon>
        <taxon>Oryzinae</taxon>
        <taxon>Oryza</taxon>
    </lineage>
</organism>
<evidence type="ECO:0000313" key="3">
    <source>
        <dbReference type="Proteomes" id="UP000006038"/>
    </source>
</evidence>
<dbReference type="AlphaFoldDB" id="J3L2A4"/>
<keyword evidence="3" id="KW-1185">Reference proteome</keyword>
<dbReference type="HOGENOM" id="CLU_101645_0_0_1"/>
<reference evidence="2" key="1">
    <citation type="journal article" date="2013" name="Nat. Commun.">
        <title>Whole-genome sequencing of Oryza brachyantha reveals mechanisms underlying Oryza genome evolution.</title>
        <authorList>
            <person name="Chen J."/>
            <person name="Huang Q."/>
            <person name="Gao D."/>
            <person name="Wang J."/>
            <person name="Lang Y."/>
            <person name="Liu T."/>
            <person name="Li B."/>
            <person name="Bai Z."/>
            <person name="Luis Goicoechea J."/>
            <person name="Liang C."/>
            <person name="Chen C."/>
            <person name="Zhang W."/>
            <person name="Sun S."/>
            <person name="Liao Y."/>
            <person name="Zhang X."/>
            <person name="Yang L."/>
            <person name="Song C."/>
            <person name="Wang M."/>
            <person name="Shi J."/>
            <person name="Liu G."/>
            <person name="Liu J."/>
            <person name="Zhou H."/>
            <person name="Zhou W."/>
            <person name="Yu Q."/>
            <person name="An N."/>
            <person name="Chen Y."/>
            <person name="Cai Q."/>
            <person name="Wang B."/>
            <person name="Liu B."/>
            <person name="Min J."/>
            <person name="Huang Y."/>
            <person name="Wu H."/>
            <person name="Li Z."/>
            <person name="Zhang Y."/>
            <person name="Yin Y."/>
            <person name="Song W."/>
            <person name="Jiang J."/>
            <person name="Jackson S.A."/>
            <person name="Wing R.A."/>
            <person name="Wang J."/>
            <person name="Chen M."/>
        </authorList>
    </citation>
    <scope>NUCLEOTIDE SEQUENCE [LARGE SCALE GENOMIC DNA]</scope>
    <source>
        <strain evidence="2">cv. IRGC 101232</strain>
    </source>
</reference>
<dbReference type="EnsemblPlants" id="OB01G33600.1">
    <property type="protein sequence ID" value="OB01G33600.1"/>
    <property type="gene ID" value="OB01G33600"/>
</dbReference>
<name>J3L2A4_ORYBR</name>
<evidence type="ECO:0000256" key="1">
    <source>
        <dbReference type="SAM" id="MobiDB-lite"/>
    </source>
</evidence>
<dbReference type="Proteomes" id="UP000006038">
    <property type="component" value="Chromosome 1"/>
</dbReference>
<reference evidence="2" key="2">
    <citation type="submission" date="2013-04" db="UniProtKB">
        <authorList>
            <consortium name="EnsemblPlants"/>
        </authorList>
    </citation>
    <scope>IDENTIFICATION</scope>
</reference>
<protein>
    <submittedName>
        <fullName evidence="2">Uncharacterized protein</fullName>
    </submittedName>
</protein>
<dbReference type="Gramene" id="OB01G33600.1">
    <property type="protein sequence ID" value="OB01G33600.1"/>
    <property type="gene ID" value="OB01G33600"/>
</dbReference>
<proteinExistence type="predicted"/>